<dbReference type="Proteomes" id="UP001165395">
    <property type="component" value="Unassembled WGS sequence"/>
</dbReference>
<reference evidence="1" key="1">
    <citation type="submission" date="2021-10" db="EMBL/GenBank/DDBJ databases">
        <title>The complete genome sequence of Leeia sp. TBRC 13508.</title>
        <authorList>
            <person name="Charoenyingcharoen P."/>
            <person name="Yukphan P."/>
        </authorList>
    </citation>
    <scope>NUCLEOTIDE SEQUENCE</scope>
    <source>
        <strain evidence="1">TBRC 13508</strain>
    </source>
</reference>
<gene>
    <name evidence="1" type="ORF">LIN78_01850</name>
</gene>
<evidence type="ECO:0008006" key="3">
    <source>
        <dbReference type="Google" id="ProtNLM"/>
    </source>
</evidence>
<protein>
    <recommendedName>
        <fullName evidence="3">DUF1214 domain-containing protein</fullName>
    </recommendedName>
</protein>
<dbReference type="EMBL" id="JAJBZT010000001">
    <property type="protein sequence ID" value="MCB6182298.1"/>
    <property type="molecule type" value="Genomic_DNA"/>
</dbReference>
<evidence type="ECO:0000313" key="1">
    <source>
        <dbReference type="EMBL" id="MCB6182298.1"/>
    </source>
</evidence>
<accession>A0ABS8D3Q3</accession>
<name>A0ABS8D3Q3_9NEIS</name>
<dbReference type="RefSeq" id="WP_227177894.1">
    <property type="nucleotide sequence ID" value="NZ_JAJBZT010000001.1"/>
</dbReference>
<dbReference type="InterPro" id="IPR055762">
    <property type="entry name" value="DUF7338"/>
</dbReference>
<organism evidence="1 2">
    <name type="scientific">Leeia speluncae</name>
    <dbReference type="NCBI Taxonomy" id="2884804"/>
    <lineage>
        <taxon>Bacteria</taxon>
        <taxon>Pseudomonadati</taxon>
        <taxon>Pseudomonadota</taxon>
        <taxon>Betaproteobacteria</taxon>
        <taxon>Neisseriales</taxon>
        <taxon>Leeiaceae</taxon>
        <taxon>Leeia</taxon>
    </lineage>
</organism>
<keyword evidence="2" id="KW-1185">Reference proteome</keyword>
<proteinExistence type="predicted"/>
<sequence length="166" mass="18904">MKWLLLTTVGIVLSIIQIITSPLLALWPSKLPQSLSWFQTVDYDLMGDGGHYARWADKPAYLQRLAWLLRNPTDGWDYQNASVVTDLTLVHWSGDSQTSNRPGHSGWCKARLPSGEWMLYVIYRWPGTSKCLRIYLGWKLMGAVHGSTGRYPLVCVPNPYSSYEVK</sequence>
<comment type="caution">
    <text evidence="1">The sequence shown here is derived from an EMBL/GenBank/DDBJ whole genome shotgun (WGS) entry which is preliminary data.</text>
</comment>
<dbReference type="Pfam" id="PF24027">
    <property type="entry name" value="DUF7338"/>
    <property type="match status" value="1"/>
</dbReference>
<evidence type="ECO:0000313" key="2">
    <source>
        <dbReference type="Proteomes" id="UP001165395"/>
    </source>
</evidence>